<feature type="region of interest" description="Disordered" evidence="1">
    <location>
        <begin position="104"/>
        <end position="127"/>
    </location>
</feature>
<accession>A0A8H7T789</accession>
<feature type="region of interest" description="Disordered" evidence="1">
    <location>
        <begin position="53"/>
        <end position="87"/>
    </location>
</feature>
<organism evidence="2 3">
    <name type="scientific">Cadophora malorum</name>
    <dbReference type="NCBI Taxonomy" id="108018"/>
    <lineage>
        <taxon>Eukaryota</taxon>
        <taxon>Fungi</taxon>
        <taxon>Dikarya</taxon>
        <taxon>Ascomycota</taxon>
        <taxon>Pezizomycotina</taxon>
        <taxon>Leotiomycetes</taxon>
        <taxon>Helotiales</taxon>
        <taxon>Ploettnerulaceae</taxon>
        <taxon>Cadophora</taxon>
    </lineage>
</organism>
<evidence type="ECO:0000313" key="2">
    <source>
        <dbReference type="EMBL" id="KAG4413747.1"/>
    </source>
</evidence>
<comment type="caution">
    <text evidence="2">The sequence shown here is derived from an EMBL/GenBank/DDBJ whole genome shotgun (WGS) entry which is preliminary data.</text>
</comment>
<evidence type="ECO:0000313" key="3">
    <source>
        <dbReference type="Proteomes" id="UP000664132"/>
    </source>
</evidence>
<sequence>MGASLCFLFKAPQARRNVESIKKSVEQIVEVRIRVKGSTETIKTGGFGTVVKDPGWPEAECRPKSPTAASGTPKPRFEAASNNSQGHSILHRWRRRHFNHFQLHRAGQVSPSTRPLPRHQTSPEYTTFPTSSASFNAVHGNLRIASSSKMADTSLKMSTTQSFSTKTPSCKNISSEQNVNVTNLNREISICTNKPITITLFALAKHEQ</sequence>
<keyword evidence="3" id="KW-1185">Reference proteome</keyword>
<proteinExistence type="predicted"/>
<dbReference type="Proteomes" id="UP000664132">
    <property type="component" value="Unassembled WGS sequence"/>
</dbReference>
<dbReference type="AlphaFoldDB" id="A0A8H7T789"/>
<dbReference type="EMBL" id="JAFJYH010000297">
    <property type="protein sequence ID" value="KAG4413747.1"/>
    <property type="molecule type" value="Genomic_DNA"/>
</dbReference>
<name>A0A8H7T789_9HELO</name>
<feature type="compositionally biased region" description="Polar residues" evidence="1">
    <location>
        <begin position="109"/>
        <end position="127"/>
    </location>
</feature>
<evidence type="ECO:0000256" key="1">
    <source>
        <dbReference type="SAM" id="MobiDB-lite"/>
    </source>
</evidence>
<protein>
    <submittedName>
        <fullName evidence="2">Uncharacterized protein</fullName>
    </submittedName>
</protein>
<gene>
    <name evidence="2" type="ORF">IFR04_013097</name>
</gene>
<reference evidence="2" key="1">
    <citation type="submission" date="2021-02" db="EMBL/GenBank/DDBJ databases">
        <title>Genome sequence Cadophora malorum strain M34.</title>
        <authorList>
            <person name="Stefanovic E."/>
            <person name="Vu D."/>
            <person name="Scully C."/>
            <person name="Dijksterhuis J."/>
            <person name="Roader J."/>
            <person name="Houbraken J."/>
        </authorList>
    </citation>
    <scope>NUCLEOTIDE SEQUENCE</scope>
    <source>
        <strain evidence="2">M34</strain>
    </source>
</reference>